<gene>
    <name evidence="1" type="ORF">OXD698_LOCUS47079</name>
</gene>
<protein>
    <submittedName>
        <fullName evidence="1">Uncharacterized protein</fullName>
    </submittedName>
</protein>
<proteinExistence type="predicted"/>
<dbReference type="Proteomes" id="UP000663844">
    <property type="component" value="Unassembled WGS sequence"/>
</dbReference>
<sequence length="234" mass="27526">MLFVNKRGEYLENIDEKRLDLLRKNLSIYESEGIECEITFQDRTIKLDKSTNCSSCVLEYDKNQVNLYIHKDLPTLDYIDIASELTRFVHRKPLETLVHSISDKLSSPLETLKRRGIPVDRLLKNKQPLKLLLRKENIVQDFDSHYQQSIEKASDGFLQSLKDFLTPSIENYSSNIKRNCIDDFGKHQNLNKIDLNQITQTSRSYSQNEFQHSEYSRRENNNLCEYIPSSNMIR</sequence>
<evidence type="ECO:0000313" key="1">
    <source>
        <dbReference type="EMBL" id="CAF4319319.1"/>
    </source>
</evidence>
<reference evidence="1" key="1">
    <citation type="submission" date="2021-02" db="EMBL/GenBank/DDBJ databases">
        <authorList>
            <person name="Nowell W R."/>
        </authorList>
    </citation>
    <scope>NUCLEOTIDE SEQUENCE</scope>
</reference>
<comment type="caution">
    <text evidence="1">The sequence shown here is derived from an EMBL/GenBank/DDBJ whole genome shotgun (WGS) entry which is preliminary data.</text>
</comment>
<dbReference type="AlphaFoldDB" id="A0A820J579"/>
<accession>A0A820J579</accession>
<organism evidence="1 2">
    <name type="scientific">Adineta steineri</name>
    <dbReference type="NCBI Taxonomy" id="433720"/>
    <lineage>
        <taxon>Eukaryota</taxon>
        <taxon>Metazoa</taxon>
        <taxon>Spiralia</taxon>
        <taxon>Gnathifera</taxon>
        <taxon>Rotifera</taxon>
        <taxon>Eurotatoria</taxon>
        <taxon>Bdelloidea</taxon>
        <taxon>Adinetida</taxon>
        <taxon>Adinetidae</taxon>
        <taxon>Adineta</taxon>
    </lineage>
</organism>
<dbReference type="EMBL" id="CAJOAZ010017808">
    <property type="protein sequence ID" value="CAF4319319.1"/>
    <property type="molecule type" value="Genomic_DNA"/>
</dbReference>
<evidence type="ECO:0000313" key="2">
    <source>
        <dbReference type="Proteomes" id="UP000663844"/>
    </source>
</evidence>
<name>A0A820J579_9BILA</name>
<feature type="non-terminal residue" evidence="1">
    <location>
        <position position="1"/>
    </location>
</feature>